<evidence type="ECO:0000259" key="6">
    <source>
        <dbReference type="SMART" id="SM00528"/>
    </source>
</evidence>
<dbReference type="GO" id="GO:0003680">
    <property type="term" value="F:minor groove of adenine-thymine-rich DNA binding"/>
    <property type="evidence" value="ECO:0007669"/>
    <property type="project" value="TreeGrafter"/>
</dbReference>
<sequence>MDLSNMSAAQLRDLQEQVKRELVKRESDDKAKAREQILAIAKSVGVPVQELIASAQPRAKGANGGGSVAARYRNPADASQQWTGRGRQPKWVKDWVDAGKSLDGLRIQG</sequence>
<feature type="domain" description="DNA-binding protein H-NS-like C-terminal" evidence="6">
    <location>
        <begin position="62"/>
        <end position="107"/>
    </location>
</feature>
<dbReference type="PANTHER" id="PTHR38097">
    <property type="match status" value="1"/>
</dbReference>
<name>A0A1I7LJB7_9BURK</name>
<dbReference type="InterPro" id="IPR027444">
    <property type="entry name" value="H-NS_C_dom"/>
</dbReference>
<evidence type="ECO:0000313" key="7">
    <source>
        <dbReference type="EMBL" id="SFV09777.1"/>
    </source>
</evidence>
<evidence type="ECO:0000313" key="8">
    <source>
        <dbReference type="Proteomes" id="UP000199391"/>
    </source>
</evidence>
<dbReference type="InterPro" id="IPR037150">
    <property type="entry name" value="H-NS_C_dom_sf"/>
</dbReference>
<dbReference type="SUPFAM" id="SSF81273">
    <property type="entry name" value="H-NS histone-like proteins"/>
    <property type="match status" value="1"/>
</dbReference>
<dbReference type="STRING" id="1035707.SAMN05216552_103082"/>
<dbReference type="Proteomes" id="UP000199391">
    <property type="component" value="Unassembled WGS sequence"/>
</dbReference>
<protein>
    <submittedName>
        <fullName evidence="7">DNA-binding protein H-NS</fullName>
    </submittedName>
</protein>
<dbReference type="GO" id="GO:0003681">
    <property type="term" value="F:bent DNA binding"/>
    <property type="evidence" value="ECO:0007669"/>
    <property type="project" value="TreeGrafter"/>
</dbReference>
<dbReference type="GO" id="GO:0001217">
    <property type="term" value="F:DNA-binding transcription repressor activity"/>
    <property type="evidence" value="ECO:0007669"/>
    <property type="project" value="TreeGrafter"/>
</dbReference>
<dbReference type="RefSeq" id="WP_093558432.1">
    <property type="nucleotide sequence ID" value="NZ_FPBO01000030.1"/>
</dbReference>
<dbReference type="AlphaFoldDB" id="A0A1I7LJB7"/>
<dbReference type="GO" id="GO:0009295">
    <property type="term" value="C:nucleoid"/>
    <property type="evidence" value="ECO:0007669"/>
    <property type="project" value="UniProtKB-SubCell"/>
</dbReference>
<dbReference type="OrthoDB" id="5297879at2"/>
<reference evidence="8" key="1">
    <citation type="submission" date="2016-10" db="EMBL/GenBank/DDBJ databases">
        <authorList>
            <person name="Varghese N."/>
            <person name="Submissions S."/>
        </authorList>
    </citation>
    <scope>NUCLEOTIDE SEQUENCE [LARGE SCALE GENOMIC DNA]</scope>
    <source>
        <strain evidence="8">CGMCC 1.11014</strain>
    </source>
</reference>
<keyword evidence="4 7" id="KW-0238">DNA-binding</keyword>
<evidence type="ECO:0000256" key="3">
    <source>
        <dbReference type="ARBA" id="ARBA00022490"/>
    </source>
</evidence>
<evidence type="ECO:0000256" key="5">
    <source>
        <dbReference type="SAM" id="MobiDB-lite"/>
    </source>
</evidence>
<dbReference type="Gene3D" id="4.10.430.10">
    <property type="entry name" value="Histone-like protein H-NS, C-terminal domain"/>
    <property type="match status" value="1"/>
</dbReference>
<keyword evidence="8" id="KW-1185">Reference proteome</keyword>
<keyword evidence="3" id="KW-0963">Cytoplasm</keyword>
<dbReference type="GO" id="GO:0000976">
    <property type="term" value="F:transcription cis-regulatory region binding"/>
    <property type="evidence" value="ECO:0007669"/>
    <property type="project" value="TreeGrafter"/>
</dbReference>
<dbReference type="EMBL" id="FPBO01000030">
    <property type="protein sequence ID" value="SFV09777.1"/>
    <property type="molecule type" value="Genomic_DNA"/>
</dbReference>
<comment type="subcellular location">
    <subcellularLocation>
        <location evidence="1">Cytoplasm</location>
        <location evidence="1">Nucleoid</location>
    </subcellularLocation>
</comment>
<dbReference type="GO" id="GO:0032993">
    <property type="term" value="C:protein-DNA complex"/>
    <property type="evidence" value="ECO:0007669"/>
    <property type="project" value="TreeGrafter"/>
</dbReference>
<feature type="region of interest" description="Disordered" evidence="5">
    <location>
        <begin position="57"/>
        <end position="90"/>
    </location>
</feature>
<dbReference type="SMART" id="SM00528">
    <property type="entry name" value="HNS"/>
    <property type="match status" value="1"/>
</dbReference>
<dbReference type="PANTHER" id="PTHR38097:SF2">
    <property type="entry name" value="DNA-BINDING PROTEIN STPA"/>
    <property type="match status" value="1"/>
</dbReference>
<comment type="similarity">
    <text evidence="2">Belongs to the histone-like protein H-NS family.</text>
</comment>
<proteinExistence type="inferred from homology"/>
<gene>
    <name evidence="7" type="ORF">SAMN05216552_103082</name>
</gene>
<organism evidence="7 8">
    <name type="scientific">Pseudoduganella namucuonensis</name>
    <dbReference type="NCBI Taxonomy" id="1035707"/>
    <lineage>
        <taxon>Bacteria</taxon>
        <taxon>Pseudomonadati</taxon>
        <taxon>Pseudomonadota</taxon>
        <taxon>Betaproteobacteria</taxon>
        <taxon>Burkholderiales</taxon>
        <taxon>Oxalobacteraceae</taxon>
        <taxon>Telluria group</taxon>
        <taxon>Pseudoduganella</taxon>
    </lineage>
</organism>
<evidence type="ECO:0000256" key="2">
    <source>
        <dbReference type="ARBA" id="ARBA00010610"/>
    </source>
</evidence>
<evidence type="ECO:0000256" key="1">
    <source>
        <dbReference type="ARBA" id="ARBA00004453"/>
    </source>
</evidence>
<dbReference type="Pfam" id="PF00816">
    <property type="entry name" value="Histone_HNS"/>
    <property type="match status" value="1"/>
</dbReference>
<dbReference type="GO" id="GO:0005829">
    <property type="term" value="C:cytosol"/>
    <property type="evidence" value="ECO:0007669"/>
    <property type="project" value="TreeGrafter"/>
</dbReference>
<accession>A0A1I7LJB7</accession>
<evidence type="ECO:0000256" key="4">
    <source>
        <dbReference type="ARBA" id="ARBA00023125"/>
    </source>
</evidence>